<dbReference type="KEGG" id="tsy:THSYN_24050"/>
<evidence type="ECO:0008006" key="5">
    <source>
        <dbReference type="Google" id="ProtNLM"/>
    </source>
</evidence>
<dbReference type="InterPro" id="IPR031025">
    <property type="entry name" value="LruC_dom"/>
</dbReference>
<dbReference type="Pfam" id="PF13448">
    <property type="entry name" value="DUF4114"/>
    <property type="match status" value="1"/>
</dbReference>
<dbReference type="AlphaFoldDB" id="A0A2K8UDS7"/>
<accession>A0A2K8UDS7</accession>
<dbReference type="InterPro" id="IPR025193">
    <property type="entry name" value="DUF4114"/>
</dbReference>
<feature type="domain" description="DUF4114" evidence="1">
    <location>
        <begin position="180"/>
        <end position="268"/>
    </location>
</feature>
<dbReference type="NCBIfam" id="TIGR04456">
    <property type="entry name" value="LruC_dom"/>
    <property type="match status" value="1"/>
</dbReference>
<evidence type="ECO:0000259" key="1">
    <source>
        <dbReference type="Pfam" id="PF13448"/>
    </source>
</evidence>
<evidence type="ECO:0000313" key="4">
    <source>
        <dbReference type="Proteomes" id="UP000232638"/>
    </source>
</evidence>
<name>A0A2K8UDS7_9GAMM</name>
<proteinExistence type="predicted"/>
<sequence>MTKPVSTGPRHTLLAAVIALGAATFAIPVQPATPPNVYRFLFSDTPGKDLAETYRLNHDAAGIPLKLDRNLVTVDAALMTRIAMTLPERSDIRTQGRQLIAGEDAAVVHLLKPAEVWITFLHEGAAAKNAFGYFTYPEGQPPTSPSEITHVVILPNASFANGGGSALGLHTGNRIYLGQFPAGIRLGFFVVANGWHSTLGVNPDLNRYPVFYSLSTLNPEPTEELRKHMVLLKDSWGQRVVLGMEDLLRSAVGCDHDFNDVLFAVESNPVEAIATRGITELDLLTGRDLDGDGVPDTMDDYPQDPDMATRVTYPSNKTRAQLSFEDMWPLEGDYDLNDLVLAYTIEEGRDRDGNVRQVTGNFQIRARGSAYSHGFGLNFPQLPANALESASLWVDEQPSQPLVNEPGQPNLTLVLTTDTRKLAPKNPTTRTCYTTKFNADKNCMEEKGPTIHFQARFKQSRTRDEIGPAPYNPFIYIVGDRLRETHLPNQPPTAHSKTWLFGWSNEGSIPAIGRYYKTKDLGLPWAVNIPAEWRQPLEKQPVNACYPSFVDWVNSSGAKAADWYKSPAAGCVFPTP</sequence>
<dbReference type="InterPro" id="IPR032295">
    <property type="entry name" value="DUF4842"/>
</dbReference>
<dbReference type="RefSeq" id="WP_100921402.1">
    <property type="nucleotide sequence ID" value="NZ_CP020370.1"/>
</dbReference>
<evidence type="ECO:0000259" key="2">
    <source>
        <dbReference type="Pfam" id="PF16130"/>
    </source>
</evidence>
<organism evidence="3 4">
    <name type="scientific">Candidatus Thiodictyon syntrophicum</name>
    <dbReference type="NCBI Taxonomy" id="1166950"/>
    <lineage>
        <taxon>Bacteria</taxon>
        <taxon>Pseudomonadati</taxon>
        <taxon>Pseudomonadota</taxon>
        <taxon>Gammaproteobacteria</taxon>
        <taxon>Chromatiales</taxon>
        <taxon>Chromatiaceae</taxon>
        <taxon>Thiodictyon</taxon>
    </lineage>
</organism>
<evidence type="ECO:0000313" key="3">
    <source>
        <dbReference type="EMBL" id="AUB83722.1"/>
    </source>
</evidence>
<dbReference type="Proteomes" id="UP000232638">
    <property type="component" value="Chromosome"/>
</dbReference>
<keyword evidence="4" id="KW-1185">Reference proteome</keyword>
<protein>
    <recommendedName>
        <fullName evidence="5">LruC domain-containing protein</fullName>
    </recommendedName>
</protein>
<gene>
    <name evidence="3" type="ORF">THSYN_24050</name>
</gene>
<dbReference type="EMBL" id="CP020370">
    <property type="protein sequence ID" value="AUB83722.1"/>
    <property type="molecule type" value="Genomic_DNA"/>
</dbReference>
<dbReference type="Pfam" id="PF16130">
    <property type="entry name" value="DUF4842"/>
    <property type="match status" value="1"/>
</dbReference>
<feature type="domain" description="DUF4842" evidence="2">
    <location>
        <begin position="353"/>
        <end position="564"/>
    </location>
</feature>
<reference evidence="3 4" key="1">
    <citation type="submission" date="2017-03" db="EMBL/GenBank/DDBJ databases">
        <title>Complete genome sequence of Candidatus 'Thiodictyon syntrophicum' sp. nov. strain Cad16T, a photolithoautotroph purple sulfur bacterium isolated from an alpine meromictic lake.</title>
        <authorList>
            <person name="Luedin S.M."/>
            <person name="Pothier J.F."/>
            <person name="Danza F."/>
            <person name="Storelli N."/>
            <person name="Wittwer M."/>
            <person name="Tonolla M."/>
        </authorList>
    </citation>
    <scope>NUCLEOTIDE SEQUENCE [LARGE SCALE GENOMIC DNA]</scope>
    <source>
        <strain evidence="3 4">Cad16T</strain>
    </source>
</reference>
<dbReference type="OrthoDB" id="1204817at2"/>